<sequence>MAGFAQYQEEMKTDITETLQALQCQPILFVGSGFSLRYANGPSWPALLNQLAQMCPTIDRDFAYYKQKFDGDLSSVGSHFVNEFFEWAWSKEGKQHFPEELFKENIPRDAYIKHKAAEILSKLDIKGLDEGLQNEIDALGKLGPHAIITTNYDNLLEGLFPQYEVIVGQKVFRQSSLVLGEIFKIHGSISEADSIVLTKEDYDVFNRDKKYLSAKLLTYFAEHPLLFIGYSASDQNIKNILYDMSRMFTPTTMLIPNIFILQWDDQITEASVPAKEHVLEVGDDLTVRIKSISAKDFAWVYEAFGAASTMEKVNLKALRALAGRIHSLIRTDVPTRNAQLNYEALEHAIANDEAFGKLFGVTGLGDPAAANANHPYTATQLAEKLDLANWYRANLLIDKVKTETGFDMKCFDNVYHVAIKTGKSSITRKYSDIAVALLKKVGAGQPYEIPKAIFDLQPKPKAPVMSQLKL</sequence>
<protein>
    <submittedName>
        <fullName evidence="1">SIR2 family protein</fullName>
    </submittedName>
</protein>
<dbReference type="AlphaFoldDB" id="A0AAX3SFC5"/>
<reference evidence="1" key="1">
    <citation type="submission" date="2023-03" db="EMBL/GenBank/DDBJ databases">
        <title>Synergistic degradation of erythromycin by symbiotic bacteria Ery-6A and Ery-6B and application in simulated water remediation.</title>
        <authorList>
            <person name="Xu S."/>
        </authorList>
    </citation>
    <scope>NUCLEOTIDE SEQUENCE</scope>
    <source>
        <strain evidence="1">Ery-6A</strain>
    </source>
</reference>
<dbReference type="RefSeq" id="WP_080945233.1">
    <property type="nucleotide sequence ID" value="NZ_CBCSDN010000014.1"/>
</dbReference>
<name>A0AAX3SFC5_9BURK</name>
<evidence type="ECO:0000313" key="1">
    <source>
        <dbReference type="EMBL" id="WFF78745.1"/>
    </source>
</evidence>
<dbReference type="Proteomes" id="UP001219066">
    <property type="component" value="Chromosome"/>
</dbReference>
<gene>
    <name evidence="1" type="ORF">PYR84_17565</name>
</gene>
<organism evidence="1 2">
    <name type="scientific">Delftia tsuruhatensis</name>
    <dbReference type="NCBI Taxonomy" id="180282"/>
    <lineage>
        <taxon>Bacteria</taxon>
        <taxon>Pseudomonadati</taxon>
        <taxon>Pseudomonadota</taxon>
        <taxon>Betaproteobacteria</taxon>
        <taxon>Burkholderiales</taxon>
        <taxon>Comamonadaceae</taxon>
        <taxon>Delftia</taxon>
    </lineage>
</organism>
<dbReference type="EMBL" id="CP120956">
    <property type="protein sequence ID" value="WFF78745.1"/>
    <property type="molecule type" value="Genomic_DNA"/>
</dbReference>
<accession>A0AAX3SFC5</accession>
<dbReference type="Pfam" id="PF13289">
    <property type="entry name" value="SIR2_2"/>
    <property type="match status" value="1"/>
</dbReference>
<proteinExistence type="predicted"/>
<evidence type="ECO:0000313" key="2">
    <source>
        <dbReference type="Proteomes" id="UP001219066"/>
    </source>
</evidence>